<protein>
    <submittedName>
        <fullName evidence="1">Uncharacterized protein</fullName>
    </submittedName>
</protein>
<evidence type="ECO:0000313" key="2">
    <source>
        <dbReference type="Proteomes" id="UP001060085"/>
    </source>
</evidence>
<dbReference type="EMBL" id="CM044703">
    <property type="protein sequence ID" value="KAI5672738.1"/>
    <property type="molecule type" value="Genomic_DNA"/>
</dbReference>
<proteinExistence type="predicted"/>
<name>A0ACC0BJE0_CATRO</name>
<evidence type="ECO:0000313" key="1">
    <source>
        <dbReference type="EMBL" id="KAI5672738.1"/>
    </source>
</evidence>
<accession>A0ACC0BJE0</accession>
<keyword evidence="2" id="KW-1185">Reference proteome</keyword>
<gene>
    <name evidence="1" type="ORF">M9H77_13102</name>
</gene>
<reference evidence="2" key="1">
    <citation type="journal article" date="2023" name="Nat. Plants">
        <title>Single-cell RNA sequencing provides a high-resolution roadmap for understanding the multicellular compartmentation of specialized metabolism.</title>
        <authorList>
            <person name="Sun S."/>
            <person name="Shen X."/>
            <person name="Li Y."/>
            <person name="Li Y."/>
            <person name="Wang S."/>
            <person name="Li R."/>
            <person name="Zhang H."/>
            <person name="Shen G."/>
            <person name="Guo B."/>
            <person name="Wei J."/>
            <person name="Xu J."/>
            <person name="St-Pierre B."/>
            <person name="Chen S."/>
            <person name="Sun C."/>
        </authorList>
    </citation>
    <scope>NUCLEOTIDE SEQUENCE [LARGE SCALE GENOMIC DNA]</scope>
</reference>
<comment type="caution">
    <text evidence="1">The sequence shown here is derived from an EMBL/GenBank/DDBJ whole genome shotgun (WGS) entry which is preliminary data.</text>
</comment>
<organism evidence="1 2">
    <name type="scientific">Catharanthus roseus</name>
    <name type="common">Madagascar periwinkle</name>
    <name type="synonym">Vinca rosea</name>
    <dbReference type="NCBI Taxonomy" id="4058"/>
    <lineage>
        <taxon>Eukaryota</taxon>
        <taxon>Viridiplantae</taxon>
        <taxon>Streptophyta</taxon>
        <taxon>Embryophyta</taxon>
        <taxon>Tracheophyta</taxon>
        <taxon>Spermatophyta</taxon>
        <taxon>Magnoliopsida</taxon>
        <taxon>eudicotyledons</taxon>
        <taxon>Gunneridae</taxon>
        <taxon>Pentapetalae</taxon>
        <taxon>asterids</taxon>
        <taxon>lamiids</taxon>
        <taxon>Gentianales</taxon>
        <taxon>Apocynaceae</taxon>
        <taxon>Rauvolfioideae</taxon>
        <taxon>Vinceae</taxon>
        <taxon>Catharanthinae</taxon>
        <taxon>Catharanthus</taxon>
    </lineage>
</organism>
<sequence>MNLNETLQSMQQSTEGLARRFQRVARDVEELKKGKESATIEQRVEDNHGGVHSPHHQRPYDNIPPYGYYDIPVQNSYPFHESGYQGRQPTRGGRRGGLGGGGYNRPQEEVLIHEALYESNLFEDYGENPNIGQAYYGGYHYASITRFLSSLNRDIANQLELYPYTTYEDVLFSYRD</sequence>
<dbReference type="Proteomes" id="UP001060085">
    <property type="component" value="Linkage Group LG03"/>
</dbReference>